<feature type="compositionally biased region" description="Low complexity" evidence="1">
    <location>
        <begin position="276"/>
        <end position="287"/>
    </location>
</feature>
<feature type="region of interest" description="Disordered" evidence="1">
    <location>
        <begin position="333"/>
        <end position="372"/>
    </location>
</feature>
<accession>A0A642V615</accession>
<evidence type="ECO:0000313" key="3">
    <source>
        <dbReference type="EMBL" id="KAA8913822.1"/>
    </source>
</evidence>
<feature type="compositionally biased region" description="Low complexity" evidence="1">
    <location>
        <begin position="200"/>
        <end position="237"/>
    </location>
</feature>
<feature type="region of interest" description="Disordered" evidence="1">
    <location>
        <begin position="252"/>
        <end position="314"/>
    </location>
</feature>
<reference evidence="3" key="1">
    <citation type="journal article" date="2019" name="G3 (Bethesda)">
        <title>Genome Assemblies of Two Rare Opportunistic Yeast Pathogens: Diutina rugosa (syn. Candida rugosa) and Trichomonascus ciferrii (syn. Candida ciferrii).</title>
        <authorList>
            <person name="Mixao V."/>
            <person name="Saus E."/>
            <person name="Hansen A.P."/>
            <person name="Lass-Florl C."/>
            <person name="Gabaldon T."/>
        </authorList>
    </citation>
    <scope>NUCLEOTIDE SEQUENCE</scope>
    <source>
        <strain evidence="3">CBS 4856</strain>
    </source>
</reference>
<feature type="compositionally biased region" description="Polar residues" evidence="1">
    <location>
        <begin position="1"/>
        <end position="10"/>
    </location>
</feature>
<dbReference type="PANTHER" id="PTHR39463">
    <property type="entry name" value="MEDUSA"/>
    <property type="match status" value="1"/>
</dbReference>
<proteinExistence type="predicted"/>
<name>A0A642V615_9ASCO</name>
<comment type="caution">
    <text evidence="3">The sequence shown here is derived from an EMBL/GenBank/DDBJ whole genome shotgun (WGS) entry which is preliminary data.</text>
</comment>
<keyword evidence="4" id="KW-1185">Reference proteome</keyword>
<dbReference type="OrthoDB" id="1751210at2759"/>
<feature type="compositionally biased region" description="Low complexity" evidence="1">
    <location>
        <begin position="302"/>
        <end position="311"/>
    </location>
</feature>
<dbReference type="EMBL" id="SWFS01000218">
    <property type="protein sequence ID" value="KAA8913822.1"/>
    <property type="molecule type" value="Genomic_DNA"/>
</dbReference>
<dbReference type="AlphaFoldDB" id="A0A642V615"/>
<feature type="region of interest" description="Disordered" evidence="1">
    <location>
        <begin position="572"/>
        <end position="649"/>
    </location>
</feature>
<protein>
    <recommendedName>
        <fullName evidence="2">DUF7082 domain-containing protein</fullName>
    </recommendedName>
</protein>
<sequence length="649" mass="71939">MTFKSARNNISPSSSSPVHEELKPPCTTTEIRSSMTSTSTGSDFPTVTGYTKNSGPERSSFAVSLSCQEPNSKDKILKYKYGLQFGSHRTNLLTPQQNPQQLNEFMLTVDVPLRQQADPDSASYRVSVVLVVFDGASFKELSQSYVCDFTYEQQPPPPPQQQQPPPPQQPSVKNENEKPEGQNNNSPSQTPTYLPLPIMNRNRSGGHIRGSSSISSSIDDLSNIYKNPSPSASAAYPQQQQHNMYYYPQHYQQQQYPQPPPPQQQHDASEYYDHSQQQQQPQPQAQQLPPPPQPPHQDWMEQQQQQQQQQQPSMYSYDQYGAQYRGGGGSAVNYGYVGRPQQQYDPMGGAGAPPPPPAQQGGGGGGGRHMPPLVRTTALSQAATSLGNPQLTAHAPSSDGGMLASPPYRASLEILGDLDRMARDWTVQEWHAKRRLVQFRRSQSGPTISAEFMPLDPEDYNQNIPCISCIHWEERGECYVTSVDCIYLLEQLVNTKFSVEEKNRIRRNLEGYHPLTVSKGRAESGNFFRLIMSFSAPKPRNIEKDVKVFPWKILGQALKKIISKYSADYGHAAIPPPPPHHGIPSNPYAMAIPRQPHQQLPGPPPPPPLQQPPQGQPQPQPSPGQPSPISGTNPPTQPPGTIPGQYRAV</sequence>
<evidence type="ECO:0000259" key="2">
    <source>
        <dbReference type="Pfam" id="PF23305"/>
    </source>
</evidence>
<dbReference type="Proteomes" id="UP000761534">
    <property type="component" value="Unassembled WGS sequence"/>
</dbReference>
<dbReference type="PANTHER" id="PTHR39463:SF1">
    <property type="entry name" value="MEDUSA"/>
    <property type="match status" value="1"/>
</dbReference>
<feature type="compositionally biased region" description="Polar residues" evidence="1">
    <location>
        <begin position="26"/>
        <end position="58"/>
    </location>
</feature>
<evidence type="ECO:0000313" key="4">
    <source>
        <dbReference type="Proteomes" id="UP000761534"/>
    </source>
</evidence>
<evidence type="ECO:0000256" key="1">
    <source>
        <dbReference type="SAM" id="MobiDB-lite"/>
    </source>
</evidence>
<gene>
    <name evidence="3" type="ORF">TRICI_003104</name>
</gene>
<dbReference type="Pfam" id="PF23305">
    <property type="entry name" value="DUF7082"/>
    <property type="match status" value="1"/>
</dbReference>
<organism evidence="3 4">
    <name type="scientific">Trichomonascus ciferrii</name>
    <dbReference type="NCBI Taxonomy" id="44093"/>
    <lineage>
        <taxon>Eukaryota</taxon>
        <taxon>Fungi</taxon>
        <taxon>Dikarya</taxon>
        <taxon>Ascomycota</taxon>
        <taxon>Saccharomycotina</taxon>
        <taxon>Dipodascomycetes</taxon>
        <taxon>Dipodascales</taxon>
        <taxon>Trichomonascaceae</taxon>
        <taxon>Trichomonascus</taxon>
        <taxon>Trichomonascus ciferrii complex</taxon>
    </lineage>
</organism>
<feature type="region of interest" description="Disordered" evidence="1">
    <location>
        <begin position="1"/>
        <end position="58"/>
    </location>
</feature>
<dbReference type="GO" id="GO:0005634">
    <property type="term" value="C:nucleus"/>
    <property type="evidence" value="ECO:0007669"/>
    <property type="project" value="TreeGrafter"/>
</dbReference>
<feature type="compositionally biased region" description="Pro residues" evidence="1">
    <location>
        <begin position="154"/>
        <end position="169"/>
    </location>
</feature>
<feature type="region of interest" description="Disordered" evidence="1">
    <location>
        <begin position="150"/>
        <end position="237"/>
    </location>
</feature>
<dbReference type="VEuPathDB" id="FungiDB:TRICI_003104"/>
<dbReference type="InterPro" id="IPR055509">
    <property type="entry name" value="DUF7082"/>
</dbReference>
<feature type="compositionally biased region" description="Pro residues" evidence="1">
    <location>
        <begin position="601"/>
        <end position="626"/>
    </location>
</feature>
<feature type="compositionally biased region" description="Polar residues" evidence="1">
    <location>
        <begin position="181"/>
        <end position="192"/>
    </location>
</feature>
<feature type="domain" description="DUF7082" evidence="2">
    <location>
        <begin position="409"/>
        <end position="562"/>
    </location>
</feature>